<feature type="region of interest" description="Disordered" evidence="1">
    <location>
        <begin position="268"/>
        <end position="291"/>
    </location>
</feature>
<evidence type="ECO:0000256" key="1">
    <source>
        <dbReference type="SAM" id="MobiDB-lite"/>
    </source>
</evidence>
<dbReference type="Pfam" id="PF18937">
    <property type="entry name" value="DUF5685"/>
    <property type="match status" value="1"/>
</dbReference>
<dbReference type="AlphaFoldDB" id="A0A0N9I3M0"/>
<organism evidence="2 3">
    <name type="scientific">Kibdelosporangium phytohabitans</name>
    <dbReference type="NCBI Taxonomy" id="860235"/>
    <lineage>
        <taxon>Bacteria</taxon>
        <taxon>Bacillati</taxon>
        <taxon>Actinomycetota</taxon>
        <taxon>Actinomycetes</taxon>
        <taxon>Pseudonocardiales</taxon>
        <taxon>Pseudonocardiaceae</taxon>
        <taxon>Kibdelosporangium</taxon>
    </lineage>
</organism>
<dbReference type="RefSeq" id="WP_054294327.1">
    <property type="nucleotide sequence ID" value="NZ_CP012752.1"/>
</dbReference>
<dbReference type="EMBL" id="CP012752">
    <property type="protein sequence ID" value="ALG12433.1"/>
    <property type="molecule type" value="Genomic_DNA"/>
</dbReference>
<dbReference type="STRING" id="860235.AOZ06_41215"/>
<feature type="compositionally biased region" description="Basic and acidic residues" evidence="1">
    <location>
        <begin position="274"/>
        <end position="291"/>
    </location>
</feature>
<protein>
    <submittedName>
        <fullName evidence="2">Uncharacterized protein</fullName>
    </submittedName>
</protein>
<evidence type="ECO:0000313" key="3">
    <source>
        <dbReference type="Proteomes" id="UP000063699"/>
    </source>
</evidence>
<proteinExistence type="predicted"/>
<gene>
    <name evidence="2" type="ORF">AOZ06_41215</name>
</gene>
<keyword evidence="3" id="KW-1185">Reference proteome</keyword>
<reference evidence="2 3" key="1">
    <citation type="submission" date="2015-07" db="EMBL/GenBank/DDBJ databases">
        <title>Genome sequencing of Kibdelosporangium phytohabitans.</title>
        <authorList>
            <person name="Qin S."/>
            <person name="Xing K."/>
        </authorList>
    </citation>
    <scope>NUCLEOTIDE SEQUENCE [LARGE SCALE GENOMIC DNA]</scope>
    <source>
        <strain evidence="2 3">KLBMP1111</strain>
    </source>
</reference>
<dbReference type="KEGG" id="kphy:AOZ06_41215"/>
<dbReference type="Proteomes" id="UP000063699">
    <property type="component" value="Chromosome"/>
</dbReference>
<evidence type="ECO:0000313" key="2">
    <source>
        <dbReference type="EMBL" id="ALG12433.1"/>
    </source>
</evidence>
<accession>A0A0N9I3M0</accession>
<name>A0A0N9I3M0_9PSEU</name>
<dbReference type="InterPro" id="IPR043740">
    <property type="entry name" value="DUF5685"/>
</dbReference>
<sequence>MLLHGSWLAHLCGLCLALRDEHGQFARAVTNYDGLVISVLVEAQSDGTASRRTAGPCPLRAMRSASVAQGDGARLAAAVSLVLASAKVTDHVDDGDGAMRRPGVSVVARHVAKRWASQGTSSGSAVGFDTAVLLDAAARQSTVELSAASVLDATEPTETAAAAAFAHTAVVSGRPSNAAVLSEAGRLFGRIAHLVDAVEDYGADQAAGAWNPLIATGTSLAEARRHCHDAALGMRLALDEADFVDDRLVRALLVDELDHAIHRAFAHGQDVPDEGGKKDGRNGKKDKDKGDVGEFGAGAADVADIAVSAKTGRGCCSHCDCCDGCC</sequence>